<keyword evidence="6" id="KW-1185">Reference proteome</keyword>
<keyword evidence="5" id="KW-0067">ATP-binding</keyword>
<dbReference type="Gene3D" id="3.40.50.300">
    <property type="entry name" value="P-loop containing nucleotide triphosphate hydrolases"/>
    <property type="match status" value="2"/>
</dbReference>
<dbReference type="InterPro" id="IPR025285">
    <property type="entry name" value="DUF4145"/>
</dbReference>
<dbReference type="InterPro" id="IPR007409">
    <property type="entry name" value="Restrct_endonuc_type1_HsdR_N"/>
</dbReference>
<keyword evidence="1" id="KW-0175">Coiled coil</keyword>
<dbReference type="PANTHER" id="PTHR47396:SF1">
    <property type="entry name" value="ATP-DEPENDENT HELICASE IRC3-RELATED"/>
    <property type="match status" value="1"/>
</dbReference>
<feature type="region of interest" description="Disordered" evidence="2">
    <location>
        <begin position="778"/>
        <end position="798"/>
    </location>
</feature>
<proteinExistence type="predicted"/>
<dbReference type="InterPro" id="IPR050742">
    <property type="entry name" value="Helicase_Restrict-Modif_Enz"/>
</dbReference>
<comment type="caution">
    <text evidence="5">The sequence shown here is derived from an EMBL/GenBank/DDBJ whole genome shotgun (WGS) entry which is preliminary data.</text>
</comment>
<dbReference type="Pfam" id="PF08463">
    <property type="entry name" value="EcoEI_R_C"/>
    <property type="match status" value="1"/>
</dbReference>
<evidence type="ECO:0000313" key="6">
    <source>
        <dbReference type="Proteomes" id="UP001595647"/>
    </source>
</evidence>
<evidence type="ECO:0000313" key="5">
    <source>
        <dbReference type="EMBL" id="MFC3162862.1"/>
    </source>
</evidence>
<dbReference type="InterPro" id="IPR006935">
    <property type="entry name" value="Helicase/UvrB_N"/>
</dbReference>
<dbReference type="Gene3D" id="3.90.1570.30">
    <property type="match status" value="1"/>
</dbReference>
<dbReference type="CDD" id="cd18799">
    <property type="entry name" value="SF2_C_EcoAI-like"/>
    <property type="match status" value="1"/>
</dbReference>
<feature type="domain" description="Helicase C-terminal" evidence="4">
    <location>
        <begin position="596"/>
        <end position="758"/>
    </location>
</feature>
<sequence>MSNFAFLAAEFPEIFESAKRAESYAAGDPRTAAFYARRTVELAVQWAYKNDSGLSFPYDDRISALIHEPSFQRRAGQAIFTKAKLIIRIGNYAVHESRETSAKDAGDAVRELFHLCFWLARTYAKAPPSDRLAFDATQVPRKDDLVKRAFAELTRLKAEMEAKDKAFADLLRDKGDLDAELKAARAERDRIRRENEERPDTHDYSEAETRDTYIDLLLKEAGWALNAARDREFPVTGMPNNEGKGFVDYVLWGDDGKPLALVEAKRTRRNPREGQQQAKLYADCLERQFGQRPVIFYSNGYQHWVWDDRVYPPREVSGFYKKDELQLLIQRRSTRKPMAGVPVDRKIVERHYQERAIARVKEAFEARQQRKALLVMATGSGKTRTVIALIDVLMRAGWVKRVLFLADRVALVNQAVRAFKAHLPDSSPVNLVTEKSGEGRVFLSTYPTMMNLIDERKGGAARFGPGHFDLVVIDEAHRSVYQRYGAIFDYFDSLLVGLTATPREEIDRNTYGLFDLEEGVPTDAYSLDQAIADEWLAPPVAVSVPLKFVREGIRYDDLSEAEKDQWDMLEWDEEDGDPPDSVDAQAVNKWLFNADTVDKVLAHVMTDGLKVAGGDRLGKTIIFAKNQDHAEFIEQRFNLAYPHLEAGHFARIITFKTEYAQSLIDDFSKKDGAPHIAISVDMLDTGIDVPEVVNLVLFKLIRSKTKFWQIIGRGTRLCPDLFGPGEDKEFFRVFDYCQNLEFFRQNMKPDEGTTAKSLSERLFAARFDLVMALDEKEAAGRPPGAAEEGEVYDAGPEAAPSEGQIRAGALGFLKTYVSTMNLDNFVVRAKRQLVEKYQTPEAWATLSEEMRDELVDNVAPLPNAMKSEPEEAKRFDLLMFNLEIALLKGSKRFDRLKKQLVDIASALDEQTAIPAIATQHALILDILSDTWWEGVTVPLLELVRLRLRGLVLHIEKGRKAIVYTNFEDELGVATELDLPQVGEVDFARFKKKTRHFLREHEDHIAIAKLRHGKPLTATDIAELQQMLMTAGIGEQEHFDRATEMAHGFGAFIRSLVGLDRHAVVEAFGEFLADSAATAQQIEFVDMVIEHLTERGAMDPSLLYESPFIDMAPEGPQQVFDFERTKRLIEVIKGLNESAAG</sequence>
<dbReference type="Proteomes" id="UP001595647">
    <property type="component" value="Unassembled WGS sequence"/>
</dbReference>
<protein>
    <submittedName>
        <fullName evidence="5">DEAD/DEAH box helicase family protein</fullName>
    </submittedName>
</protein>
<gene>
    <name evidence="5" type="ORF">ACFOHV_06165</name>
</gene>
<keyword evidence="5" id="KW-0547">Nucleotide-binding</keyword>
<dbReference type="Pfam" id="PF13643">
    <property type="entry name" value="DUF4145"/>
    <property type="match status" value="1"/>
</dbReference>
<accession>A0ABV7I3D2</accession>
<dbReference type="SMART" id="SM00487">
    <property type="entry name" value="DEXDc"/>
    <property type="match status" value="1"/>
</dbReference>
<dbReference type="InterPro" id="IPR013670">
    <property type="entry name" value="EcoEI_R_C_dom"/>
</dbReference>
<evidence type="ECO:0000259" key="3">
    <source>
        <dbReference type="PROSITE" id="PS51192"/>
    </source>
</evidence>
<dbReference type="SUPFAM" id="SSF52540">
    <property type="entry name" value="P-loop containing nucleoside triphosphate hydrolases"/>
    <property type="match status" value="2"/>
</dbReference>
<dbReference type="GO" id="GO:0004386">
    <property type="term" value="F:helicase activity"/>
    <property type="evidence" value="ECO:0007669"/>
    <property type="project" value="UniProtKB-KW"/>
</dbReference>
<dbReference type="InterPro" id="IPR027417">
    <property type="entry name" value="P-loop_NTPase"/>
</dbReference>
<reference evidence="6" key="1">
    <citation type="journal article" date="2019" name="Int. J. Syst. Evol. Microbiol.">
        <title>The Global Catalogue of Microorganisms (GCM) 10K type strain sequencing project: providing services to taxonomists for standard genome sequencing and annotation.</title>
        <authorList>
            <consortium name="The Broad Institute Genomics Platform"/>
            <consortium name="The Broad Institute Genome Sequencing Center for Infectious Disease"/>
            <person name="Wu L."/>
            <person name="Ma J."/>
        </authorList>
    </citation>
    <scope>NUCLEOTIDE SEQUENCE [LARGE SCALE GENOMIC DNA]</scope>
    <source>
        <strain evidence="6">KCTC 52231</strain>
    </source>
</reference>
<feature type="domain" description="Helicase ATP-binding" evidence="3">
    <location>
        <begin position="363"/>
        <end position="520"/>
    </location>
</feature>
<dbReference type="PROSITE" id="PS51194">
    <property type="entry name" value="HELICASE_CTER"/>
    <property type="match status" value="1"/>
</dbReference>
<keyword evidence="5" id="KW-0347">Helicase</keyword>
<name>A0ABV7I3D2_9HYPH</name>
<evidence type="ECO:0000259" key="4">
    <source>
        <dbReference type="PROSITE" id="PS51194"/>
    </source>
</evidence>
<keyword evidence="5" id="KW-0378">Hydrolase</keyword>
<evidence type="ECO:0000256" key="1">
    <source>
        <dbReference type="SAM" id="Coils"/>
    </source>
</evidence>
<dbReference type="CDD" id="cd18032">
    <property type="entry name" value="DEXHc_RE_I_III_res"/>
    <property type="match status" value="1"/>
</dbReference>
<dbReference type="InterPro" id="IPR014001">
    <property type="entry name" value="Helicase_ATP-bd"/>
</dbReference>
<dbReference type="Pfam" id="PF00271">
    <property type="entry name" value="Helicase_C"/>
    <property type="match status" value="1"/>
</dbReference>
<feature type="coiled-coil region" evidence="1">
    <location>
        <begin position="146"/>
        <end position="197"/>
    </location>
</feature>
<dbReference type="PROSITE" id="PS51192">
    <property type="entry name" value="HELICASE_ATP_BIND_1"/>
    <property type="match status" value="1"/>
</dbReference>
<evidence type="ECO:0000256" key="2">
    <source>
        <dbReference type="SAM" id="MobiDB-lite"/>
    </source>
</evidence>
<dbReference type="PANTHER" id="PTHR47396">
    <property type="entry name" value="TYPE I RESTRICTION ENZYME ECOKI R PROTEIN"/>
    <property type="match status" value="1"/>
</dbReference>
<dbReference type="Pfam" id="PF04851">
    <property type="entry name" value="ResIII"/>
    <property type="match status" value="1"/>
</dbReference>
<dbReference type="InterPro" id="IPR001650">
    <property type="entry name" value="Helicase_C-like"/>
</dbReference>
<organism evidence="5 6">
    <name type="scientific">Ciceribacter thiooxidans</name>
    <dbReference type="NCBI Taxonomy" id="1969821"/>
    <lineage>
        <taxon>Bacteria</taxon>
        <taxon>Pseudomonadati</taxon>
        <taxon>Pseudomonadota</taxon>
        <taxon>Alphaproteobacteria</taxon>
        <taxon>Hyphomicrobiales</taxon>
        <taxon>Rhizobiaceae</taxon>
        <taxon>Ciceribacter</taxon>
    </lineage>
</organism>
<dbReference type="EMBL" id="JBHRTG010000005">
    <property type="protein sequence ID" value="MFC3162862.1"/>
    <property type="molecule type" value="Genomic_DNA"/>
</dbReference>
<dbReference type="Pfam" id="PF04313">
    <property type="entry name" value="HSDR_N"/>
    <property type="match status" value="1"/>
</dbReference>
<dbReference type="RefSeq" id="WP_182307260.1">
    <property type="nucleotide sequence ID" value="NZ_CP059896.1"/>
</dbReference>